<evidence type="ECO:0000313" key="1">
    <source>
        <dbReference type="EMBL" id="KAG8013941.1"/>
    </source>
</evidence>
<keyword evidence="2" id="KW-1185">Reference proteome</keyword>
<proteinExistence type="predicted"/>
<organism evidence="1 2">
    <name type="scientific">Nibea albiflora</name>
    <name type="common">Yellow drum</name>
    <name type="synonym">Corvina albiflora</name>
    <dbReference type="NCBI Taxonomy" id="240163"/>
    <lineage>
        <taxon>Eukaryota</taxon>
        <taxon>Metazoa</taxon>
        <taxon>Chordata</taxon>
        <taxon>Craniata</taxon>
        <taxon>Vertebrata</taxon>
        <taxon>Euteleostomi</taxon>
        <taxon>Actinopterygii</taxon>
        <taxon>Neopterygii</taxon>
        <taxon>Teleostei</taxon>
        <taxon>Neoteleostei</taxon>
        <taxon>Acanthomorphata</taxon>
        <taxon>Eupercaria</taxon>
        <taxon>Sciaenidae</taxon>
        <taxon>Nibea</taxon>
    </lineage>
</organism>
<sequence length="224" mass="25353">MGLSMAQEEDMHSLEAKFSAAVKVIRSPFQPSDDMMLMFYSYYKQATLGPCNIPRPAGFWDSHGKAKWDAWSSLGNMTKEEAMKNYVEDIQLILETIPISDEVSDLVQTLDNFYTVVDGEGDEAEAEENEVDRKPFTRPFAQHSGYGDLWDDIQNLQENDKDSSVHGLSVSSREAEGSKENSEIEIKEESSDWKSEDEDNGDEEDNTDDEDEEEEKGTICRCSC</sequence>
<reference evidence="1" key="1">
    <citation type="submission" date="2020-04" db="EMBL/GenBank/DDBJ databases">
        <title>A chromosome-scale assembly and high-density genetic map of the yellow drum (Nibea albiflora) genome.</title>
        <authorList>
            <person name="Xu D."/>
            <person name="Zhang W."/>
            <person name="Chen R."/>
            <person name="Tan P."/>
            <person name="Wang L."/>
            <person name="Song H."/>
            <person name="Tian L."/>
            <person name="Zhu Q."/>
            <person name="Wang B."/>
        </authorList>
    </citation>
    <scope>NUCLEOTIDE SEQUENCE</scope>
    <source>
        <strain evidence="1">ZJHYS-2018</strain>
    </source>
</reference>
<accession>A0ACB7FLF1</accession>
<evidence type="ECO:0000313" key="2">
    <source>
        <dbReference type="Proteomes" id="UP000805704"/>
    </source>
</evidence>
<dbReference type="Proteomes" id="UP000805704">
    <property type="component" value="Chromosome 10"/>
</dbReference>
<comment type="caution">
    <text evidence="1">The sequence shown here is derived from an EMBL/GenBank/DDBJ whole genome shotgun (WGS) entry which is preliminary data.</text>
</comment>
<gene>
    <name evidence="1" type="primary">ACBD5A</name>
    <name evidence="1" type="ORF">GBF38_016180</name>
</gene>
<protein>
    <submittedName>
        <fullName evidence="1">Acyl-CoA-binding domain-containing protein 5A</fullName>
    </submittedName>
</protein>
<dbReference type="EMBL" id="CM024798">
    <property type="protein sequence ID" value="KAG8013941.1"/>
    <property type="molecule type" value="Genomic_DNA"/>
</dbReference>
<name>A0ACB7FLF1_NIBAL</name>